<keyword evidence="1" id="KW-1133">Transmembrane helix</keyword>
<keyword evidence="1" id="KW-0812">Transmembrane</keyword>
<dbReference type="EMBL" id="BFAY01000014">
    <property type="protein sequence ID" value="GBF40725.1"/>
    <property type="molecule type" value="Genomic_DNA"/>
</dbReference>
<evidence type="ECO:0000313" key="4">
    <source>
        <dbReference type="Proteomes" id="UP000245076"/>
    </source>
</evidence>
<dbReference type="OrthoDB" id="9955694at2"/>
<evidence type="ECO:0000256" key="1">
    <source>
        <dbReference type="SAM" id="Phobius"/>
    </source>
</evidence>
<feature type="chain" id="PRO_5015157050" evidence="2">
    <location>
        <begin position="20"/>
        <end position="157"/>
    </location>
</feature>
<keyword evidence="2" id="KW-0732">Signal</keyword>
<keyword evidence="4" id="KW-1185">Reference proteome</keyword>
<sequence>MKKNIFVILLFFTSINAFAETEAELRRLKERQDMKLGIGIIALLGGISYGHHIYSQNLKQDYNHKVQYFSLWAMSDSYSVGNFSNIPAGLFVYHDAAKNIKHFNQQIDTDIQQSVLLSVLGAVLVTDYFLRKIGDSNTTLMIKGSLTGTSFMVSRSF</sequence>
<comment type="caution">
    <text evidence="3">The sequence shown here is derived from an EMBL/GenBank/DDBJ whole genome shotgun (WGS) entry which is preliminary data.</text>
</comment>
<dbReference type="Proteomes" id="UP000245076">
    <property type="component" value="Unassembled WGS sequence"/>
</dbReference>
<name>A0A2P2D7W3_9LEPT</name>
<accession>A0A2P2D7W3</accession>
<organism evidence="3 4">
    <name type="scientific">Leptospira johnsonii</name>
    <dbReference type="NCBI Taxonomy" id="1917820"/>
    <lineage>
        <taxon>Bacteria</taxon>
        <taxon>Pseudomonadati</taxon>
        <taxon>Spirochaetota</taxon>
        <taxon>Spirochaetia</taxon>
        <taxon>Leptospirales</taxon>
        <taxon>Leptospiraceae</taxon>
        <taxon>Leptospira</taxon>
    </lineage>
</organism>
<gene>
    <name evidence="3" type="ORF">LPTSP1_37430</name>
</gene>
<feature type="signal peptide" evidence="2">
    <location>
        <begin position="1"/>
        <end position="19"/>
    </location>
</feature>
<dbReference type="AlphaFoldDB" id="A0A2P2D7W3"/>
<evidence type="ECO:0000313" key="3">
    <source>
        <dbReference type="EMBL" id="GBF40725.1"/>
    </source>
</evidence>
<protein>
    <submittedName>
        <fullName evidence="3">Uncharacterized protein</fullName>
    </submittedName>
</protein>
<proteinExistence type="predicted"/>
<dbReference type="RefSeq" id="WP_108930318.1">
    <property type="nucleotide sequence ID" value="NZ_BFAY01000014.1"/>
</dbReference>
<feature type="transmembrane region" description="Helical" evidence="1">
    <location>
        <begin position="35"/>
        <end position="54"/>
    </location>
</feature>
<evidence type="ECO:0000256" key="2">
    <source>
        <dbReference type="SAM" id="SignalP"/>
    </source>
</evidence>
<reference evidence="3 4" key="1">
    <citation type="submission" date="2018-02" db="EMBL/GenBank/DDBJ databases">
        <title>Novel Leptospira species isolated from soil and water in Japan.</title>
        <authorList>
            <person name="Nakao R."/>
            <person name="Masuzawa T."/>
        </authorList>
    </citation>
    <scope>NUCLEOTIDE SEQUENCE [LARGE SCALE GENOMIC DNA]</scope>
    <source>
        <strain evidence="3 4">E8</strain>
    </source>
</reference>
<keyword evidence="1" id="KW-0472">Membrane</keyword>